<proteinExistence type="inferred from homology"/>
<gene>
    <name evidence="12" type="ORF">ACFO4E_07220</name>
</gene>
<feature type="domain" description="Xaa-Pro dipeptidyl-peptidase C-terminal" evidence="11">
    <location>
        <begin position="394"/>
        <end position="668"/>
    </location>
</feature>
<dbReference type="InterPro" id="IPR008979">
    <property type="entry name" value="Galactose-bd-like_sf"/>
</dbReference>
<name>A0ABV9DTC3_9ACTN</name>
<dbReference type="Gene3D" id="2.60.120.260">
    <property type="entry name" value="Galactose-binding domain-like"/>
    <property type="match status" value="1"/>
</dbReference>
<comment type="caution">
    <text evidence="12">The sequence shown here is derived from an EMBL/GenBank/DDBJ whole genome shotgun (WGS) entry which is preliminary data.</text>
</comment>
<feature type="region of interest" description="Disordered" evidence="9">
    <location>
        <begin position="425"/>
        <end position="484"/>
    </location>
</feature>
<keyword evidence="13" id="KW-1185">Reference proteome</keyword>
<reference evidence="13" key="1">
    <citation type="journal article" date="2019" name="Int. J. Syst. Evol. Microbiol.">
        <title>The Global Catalogue of Microorganisms (GCM) 10K type strain sequencing project: providing services to taxonomists for standard genome sequencing and annotation.</title>
        <authorList>
            <consortium name="The Broad Institute Genomics Platform"/>
            <consortium name="The Broad Institute Genome Sequencing Center for Infectious Disease"/>
            <person name="Wu L."/>
            <person name="Ma J."/>
        </authorList>
    </citation>
    <scope>NUCLEOTIDE SEQUENCE [LARGE SCALE GENOMIC DNA]</scope>
    <source>
        <strain evidence="13">XZYJ18</strain>
    </source>
</reference>
<keyword evidence="5" id="KW-0645">Protease</keyword>
<dbReference type="NCBIfam" id="NF003780">
    <property type="entry name" value="PRK05371.1-1"/>
    <property type="match status" value="1"/>
</dbReference>
<dbReference type="SMART" id="SM00939">
    <property type="entry name" value="PepX_C"/>
    <property type="match status" value="1"/>
</dbReference>
<dbReference type="Proteomes" id="UP001595923">
    <property type="component" value="Unassembled WGS sequence"/>
</dbReference>
<feature type="region of interest" description="Disordered" evidence="9">
    <location>
        <begin position="120"/>
        <end position="141"/>
    </location>
</feature>
<evidence type="ECO:0000259" key="11">
    <source>
        <dbReference type="SMART" id="SM00939"/>
    </source>
</evidence>
<evidence type="ECO:0000256" key="8">
    <source>
        <dbReference type="ARBA" id="ARBA00030045"/>
    </source>
</evidence>
<evidence type="ECO:0000256" key="5">
    <source>
        <dbReference type="ARBA" id="ARBA00022670"/>
    </source>
</evidence>
<evidence type="ECO:0000256" key="6">
    <source>
        <dbReference type="ARBA" id="ARBA00022801"/>
    </source>
</evidence>
<evidence type="ECO:0000256" key="10">
    <source>
        <dbReference type="SAM" id="SignalP"/>
    </source>
</evidence>
<dbReference type="PRINTS" id="PR00923">
    <property type="entry name" value="LACTOPTASE"/>
</dbReference>
<feature type="chain" id="PRO_5046163517" description="Xaa-Pro dipeptidyl-peptidase" evidence="10">
    <location>
        <begin position="36"/>
        <end position="679"/>
    </location>
</feature>
<feature type="signal peptide" evidence="10">
    <location>
        <begin position="1"/>
        <end position="35"/>
    </location>
</feature>
<evidence type="ECO:0000313" key="12">
    <source>
        <dbReference type="EMBL" id="MFC4561642.1"/>
    </source>
</evidence>
<sequence>MRIPSPRAVRAARSVSAAAIAGAVAAAVLAPPAAADTPSLLIEDGATQVAFDYADAVYQEVDIRTEADSDGDGEPDTVRLRVMRPRETESGLKVATILEPSPYWAGIKDVPMHGVDLDDDGAGTVPRGGPAAAGAPAGTEDDPLLAQAGGPAPEGTMSGYYDNYFLPRGYAVAQLDSVGSGDSTGCPTTGGENETLGVKAAVDWLNGRTVGWDPYGEEVTADDWSTGNVAMTGISYNGTLPVAAATTGVEGLRTIVPQGAISSWYEYYRDNGGVIAPGGYQGEDADILAEAVYTRADQEVCGPVVDGLAEDQDRGSGDYTRFWRDRDYRDSAGDITASVFIAHGLNDWNVKTDQGTRLWEALEEQDVPRRLWLHQGGHVNPFNLRMDEWLRQMHTWFDYWLYELDNGVMDEPAVHVENADFTWSEQDTWPAPGTRTVRLRPGPSDREGAAAPADGAADAPEEAPEAAGDLTSAPGSNGRGRESFTDAGRTVTAEELATDPELAGSNALVHRTAVLPRDVRVNGTVRVSVRAAMDGPSPYLSALLVDYGTDTRATGGVAYDRDNEVCYGEGVPGDTGCTFPSHHVTETADFKIVTRGWIDARNRRSESWQTPVVADRMYRYSWDLQAQDYVFKAGHRIGIVLISTDHDYTQRYPEGTEITVDTGHTTVELPVSWGRSALS</sequence>
<dbReference type="Gene3D" id="1.10.246.70">
    <property type="match status" value="1"/>
</dbReference>
<evidence type="ECO:0000256" key="4">
    <source>
        <dbReference type="ARBA" id="ARBA00022438"/>
    </source>
</evidence>
<comment type="catalytic activity">
    <reaction evidence="1">
        <text>Hydrolyzes Xaa-Pro-|- bonds to release unblocked, N-terminal dipeptides from substrates including Ala-Pro-|-p-nitroanilide and (sequentially) Tyr-Pro-|-Phe-Pro-|-Gly-Pro-|-Ile.</text>
        <dbReference type="EC" id="3.4.14.11"/>
    </reaction>
</comment>
<evidence type="ECO:0000256" key="2">
    <source>
        <dbReference type="ARBA" id="ARBA00010819"/>
    </source>
</evidence>
<feature type="compositionally biased region" description="Low complexity" evidence="9">
    <location>
        <begin position="122"/>
        <end position="138"/>
    </location>
</feature>
<feature type="compositionally biased region" description="Low complexity" evidence="9">
    <location>
        <begin position="449"/>
        <end position="458"/>
    </location>
</feature>
<evidence type="ECO:0000256" key="9">
    <source>
        <dbReference type="SAM" id="MobiDB-lite"/>
    </source>
</evidence>
<accession>A0ABV9DTC3</accession>
<evidence type="ECO:0000256" key="7">
    <source>
        <dbReference type="ARBA" id="ARBA00022825"/>
    </source>
</evidence>
<dbReference type="RefSeq" id="WP_378572248.1">
    <property type="nucleotide sequence ID" value="NZ_JBHSFQ010000004.1"/>
</dbReference>
<evidence type="ECO:0000256" key="1">
    <source>
        <dbReference type="ARBA" id="ARBA00000123"/>
    </source>
</evidence>
<dbReference type="InterPro" id="IPR013736">
    <property type="entry name" value="Xaa-Pro_dipept_C"/>
</dbReference>
<evidence type="ECO:0000313" key="13">
    <source>
        <dbReference type="Proteomes" id="UP001595923"/>
    </source>
</evidence>
<keyword evidence="7" id="KW-0720">Serine protease</keyword>
<keyword evidence="4" id="KW-0031">Aminopeptidase</keyword>
<comment type="similarity">
    <text evidence="2">Belongs to the peptidase S15 family.</text>
</comment>
<dbReference type="SUPFAM" id="SSF53474">
    <property type="entry name" value="alpha/beta-Hydrolases"/>
    <property type="match status" value="1"/>
</dbReference>
<dbReference type="EMBL" id="JBHSFQ010000004">
    <property type="protein sequence ID" value="MFC4561642.1"/>
    <property type="molecule type" value="Genomic_DNA"/>
</dbReference>
<dbReference type="InterPro" id="IPR000383">
    <property type="entry name" value="Xaa-Pro-like_dom"/>
</dbReference>
<dbReference type="SUPFAM" id="SSF49785">
    <property type="entry name" value="Galactose-binding domain-like"/>
    <property type="match status" value="1"/>
</dbReference>
<keyword evidence="10" id="KW-0732">Signal</keyword>
<keyword evidence="6" id="KW-0378">Hydrolase</keyword>
<dbReference type="InterPro" id="IPR029058">
    <property type="entry name" value="AB_hydrolase_fold"/>
</dbReference>
<dbReference type="InterPro" id="IPR008252">
    <property type="entry name" value="Pept_S15_Xpro"/>
</dbReference>
<organism evidence="12 13">
    <name type="scientific">Nocardiopsis mangrovi</name>
    <dbReference type="NCBI Taxonomy" id="1179818"/>
    <lineage>
        <taxon>Bacteria</taxon>
        <taxon>Bacillati</taxon>
        <taxon>Actinomycetota</taxon>
        <taxon>Actinomycetes</taxon>
        <taxon>Streptosporangiales</taxon>
        <taxon>Nocardiopsidaceae</taxon>
        <taxon>Nocardiopsis</taxon>
    </lineage>
</organism>
<dbReference type="Pfam" id="PF02129">
    <property type="entry name" value="Peptidase_S15"/>
    <property type="match status" value="1"/>
</dbReference>
<dbReference type="Pfam" id="PF08530">
    <property type="entry name" value="PepX_C"/>
    <property type="match status" value="1"/>
</dbReference>
<dbReference type="Gene3D" id="3.40.50.1820">
    <property type="entry name" value="alpha/beta hydrolase"/>
    <property type="match status" value="1"/>
</dbReference>
<dbReference type="EC" id="3.4.14.11" evidence="3"/>
<evidence type="ECO:0000256" key="3">
    <source>
        <dbReference type="ARBA" id="ARBA00012463"/>
    </source>
</evidence>
<protein>
    <recommendedName>
        <fullName evidence="3">Xaa-Pro dipeptidyl-peptidase</fullName>
        <ecNumber evidence="3">3.4.14.11</ecNumber>
    </recommendedName>
    <alternativeName>
        <fullName evidence="8">X-prolyl-dipeptidyl aminopeptidase</fullName>
    </alternativeName>
</protein>